<feature type="domain" description="Cyclic nucleotide-binding" evidence="6">
    <location>
        <begin position="580"/>
        <end position="682"/>
    </location>
</feature>
<dbReference type="GO" id="GO:0016020">
    <property type="term" value="C:membrane"/>
    <property type="evidence" value="ECO:0007669"/>
    <property type="project" value="UniProtKB-SubCell"/>
</dbReference>
<evidence type="ECO:0000313" key="8">
    <source>
        <dbReference type="EMBL" id="RDH82371.1"/>
    </source>
</evidence>
<comment type="caution">
    <text evidence="8">The sequence shown here is derived from an EMBL/GenBank/DDBJ whole genome shotgun (WGS) entry which is preliminary data.</text>
</comment>
<feature type="transmembrane region" description="Helical" evidence="5">
    <location>
        <begin position="42"/>
        <end position="59"/>
    </location>
</feature>
<dbReference type="SUPFAM" id="SSF51206">
    <property type="entry name" value="cAMP-binding domain-like"/>
    <property type="match status" value="1"/>
</dbReference>
<dbReference type="InterPro" id="IPR036513">
    <property type="entry name" value="STAS_dom_sf"/>
</dbReference>
<organism evidence="8 9">
    <name type="scientific">endosymbiont of Galathealinum brachiosum</name>
    <dbReference type="NCBI Taxonomy" id="2200906"/>
    <lineage>
        <taxon>Bacteria</taxon>
        <taxon>Pseudomonadati</taxon>
        <taxon>Pseudomonadota</taxon>
        <taxon>Gammaproteobacteria</taxon>
        <taxon>sulfur-oxidizing symbionts</taxon>
    </lineage>
</organism>
<dbReference type="AlphaFoldDB" id="A0A370DBX1"/>
<keyword evidence="4 5" id="KW-0472">Membrane</keyword>
<name>A0A370DBX1_9GAMM</name>
<proteinExistence type="predicted"/>
<evidence type="ECO:0000256" key="1">
    <source>
        <dbReference type="ARBA" id="ARBA00004141"/>
    </source>
</evidence>
<dbReference type="CDD" id="cd07042">
    <property type="entry name" value="STAS_SulP_like_sulfate_transporter"/>
    <property type="match status" value="1"/>
</dbReference>
<dbReference type="InterPro" id="IPR014710">
    <property type="entry name" value="RmlC-like_jellyroll"/>
</dbReference>
<feature type="transmembrane region" description="Helical" evidence="5">
    <location>
        <begin position="95"/>
        <end position="115"/>
    </location>
</feature>
<dbReference type="Gene3D" id="3.30.750.24">
    <property type="entry name" value="STAS domain"/>
    <property type="match status" value="1"/>
</dbReference>
<dbReference type="Proteomes" id="UP000254266">
    <property type="component" value="Unassembled WGS sequence"/>
</dbReference>
<dbReference type="EMBL" id="QFXC01000011">
    <property type="protein sequence ID" value="RDH82371.1"/>
    <property type="molecule type" value="Genomic_DNA"/>
</dbReference>
<dbReference type="PROSITE" id="PS50042">
    <property type="entry name" value="CNMP_BINDING_3"/>
    <property type="match status" value="1"/>
</dbReference>
<dbReference type="Pfam" id="PF01740">
    <property type="entry name" value="STAS"/>
    <property type="match status" value="1"/>
</dbReference>
<feature type="transmembrane region" description="Helical" evidence="5">
    <location>
        <begin position="127"/>
        <end position="148"/>
    </location>
</feature>
<evidence type="ECO:0000313" key="9">
    <source>
        <dbReference type="Proteomes" id="UP000254266"/>
    </source>
</evidence>
<evidence type="ECO:0000256" key="3">
    <source>
        <dbReference type="ARBA" id="ARBA00022989"/>
    </source>
</evidence>
<dbReference type="PROSITE" id="PS50801">
    <property type="entry name" value="STAS"/>
    <property type="match status" value="1"/>
</dbReference>
<keyword evidence="9" id="KW-1185">Reference proteome</keyword>
<evidence type="ECO:0000259" key="6">
    <source>
        <dbReference type="PROSITE" id="PS50042"/>
    </source>
</evidence>
<dbReference type="InterPro" id="IPR000595">
    <property type="entry name" value="cNMP-bd_dom"/>
</dbReference>
<feature type="transmembrane region" description="Helical" evidence="5">
    <location>
        <begin position="318"/>
        <end position="335"/>
    </location>
</feature>
<dbReference type="SMART" id="SM00100">
    <property type="entry name" value="cNMP"/>
    <property type="match status" value="1"/>
</dbReference>
<dbReference type="PANTHER" id="PTHR43310">
    <property type="entry name" value="SULFATE TRANSPORTER YBAR-RELATED"/>
    <property type="match status" value="1"/>
</dbReference>
<feature type="transmembrane region" description="Helical" evidence="5">
    <location>
        <begin position="341"/>
        <end position="360"/>
    </location>
</feature>
<dbReference type="Pfam" id="PF00916">
    <property type="entry name" value="Sulfate_transp"/>
    <property type="match status" value="1"/>
</dbReference>
<keyword evidence="2 5" id="KW-0812">Transmembrane</keyword>
<feature type="domain" description="STAS" evidence="7">
    <location>
        <begin position="437"/>
        <end position="555"/>
    </location>
</feature>
<dbReference type="InterPro" id="IPR052706">
    <property type="entry name" value="Membrane-Transporter-like"/>
</dbReference>
<dbReference type="Pfam" id="PF00027">
    <property type="entry name" value="cNMP_binding"/>
    <property type="match status" value="1"/>
</dbReference>
<dbReference type="PANTHER" id="PTHR43310:SF1">
    <property type="entry name" value="SULFATE TRANSPORTER YBAR-RELATED"/>
    <property type="match status" value="1"/>
</dbReference>
<evidence type="ECO:0000259" key="7">
    <source>
        <dbReference type="PROSITE" id="PS50801"/>
    </source>
</evidence>
<dbReference type="CDD" id="cd00038">
    <property type="entry name" value="CAP_ED"/>
    <property type="match status" value="1"/>
</dbReference>
<evidence type="ECO:0000256" key="2">
    <source>
        <dbReference type="ARBA" id="ARBA00022692"/>
    </source>
</evidence>
<evidence type="ECO:0008006" key="10">
    <source>
        <dbReference type="Google" id="ProtNLM"/>
    </source>
</evidence>
<sequence length="717" mass="78280">MPKHPTKGDIWGGLSASAVMLPQASAFGIALWAPYSQNPATGAVAGLITAIALSFFSGLSRGTTGMVSSPTGPTMVLVAGALVSLNSRGFTGTELFINIALMLFISGFMQILIGLSNGGRLIKFIPYPVIAGFMTGSAILMINSQIKMLDLLSIDFQALHIIWQETQWIPWLTALITFLSMSILPRILPVIPGTVSGLITGTLAFHLLNKLNTFEYPAQWVVGRLPDITSIQIIMPASLDHVPWLIILPISFALAVLSSLDSLLTSVVADVATTDRHNAKRELAGQGLGQMFAALFGGIAGAGTTGATIVAIKSGGRFWAAIFSALTFILIIVVMGPVASLLPISVLAGIIFHVAIMGMLERDILLWLKNPRNRMDAITALLVTSVTVAYDLMIAVGIGLVLAIFQFVRAQILSPVIHRRSTISQHPSLRRRNKEHRTLLKEHAEDILIYELKGNLFFGTVDKLFEEFNSDLNRPVQIIIDMARVQQVDLTAVKMLQQMADRLHKVNGELIFTNVRKGKGLNKKVAKTLRQISPHHSGNYPVHTFIDVDEAIEYAENKLLESLGQESKTSEKIELTDSELCHGLDADTLKTLQSNMVPVSLKSGETLFKANDIATELFVVLEGEIDILLPFGGHRYKRLAKFGAGAFFGEIVFLKPGPRTADAKAIKDTELLMLDGKAFGKLKEQNPQAAIELILRLGRELSDRLRWSDTELRRLSD</sequence>
<evidence type="ECO:0000256" key="4">
    <source>
        <dbReference type="ARBA" id="ARBA00023136"/>
    </source>
</evidence>
<dbReference type="SUPFAM" id="SSF52091">
    <property type="entry name" value="SpoIIaa-like"/>
    <property type="match status" value="1"/>
</dbReference>
<feature type="transmembrane region" description="Helical" evidence="5">
    <location>
        <begin position="242"/>
        <end position="260"/>
    </location>
</feature>
<accession>A0A370DBX1</accession>
<feature type="transmembrane region" description="Helical" evidence="5">
    <location>
        <begin position="291"/>
        <end position="311"/>
    </location>
</feature>
<dbReference type="InterPro" id="IPR011547">
    <property type="entry name" value="SLC26A/SulP_dom"/>
</dbReference>
<dbReference type="Gene3D" id="2.60.120.10">
    <property type="entry name" value="Jelly Rolls"/>
    <property type="match status" value="1"/>
</dbReference>
<keyword evidence="3 5" id="KW-1133">Transmembrane helix</keyword>
<reference evidence="8 9" key="1">
    <citation type="journal article" date="2018" name="ISME J.">
        <title>Endosymbiont genomes yield clues of tubeworm success.</title>
        <authorList>
            <person name="Li Y."/>
            <person name="Liles M.R."/>
            <person name="Halanych K.M."/>
        </authorList>
    </citation>
    <scope>NUCLEOTIDE SEQUENCE [LARGE SCALE GENOMIC DNA]</scope>
    <source>
        <strain evidence="8">A1464</strain>
    </source>
</reference>
<protein>
    <recommendedName>
        <fullName evidence="10">Cyclic nucleotide-binding protein</fullName>
    </recommendedName>
</protein>
<feature type="transmembrane region" description="Helical" evidence="5">
    <location>
        <begin position="381"/>
        <end position="405"/>
    </location>
</feature>
<evidence type="ECO:0000256" key="5">
    <source>
        <dbReference type="SAM" id="Phobius"/>
    </source>
</evidence>
<feature type="transmembrane region" description="Helical" evidence="5">
    <location>
        <begin position="71"/>
        <end position="89"/>
    </location>
</feature>
<dbReference type="InterPro" id="IPR002645">
    <property type="entry name" value="STAS_dom"/>
</dbReference>
<comment type="subcellular location">
    <subcellularLocation>
        <location evidence="1">Membrane</location>
        <topology evidence="1">Multi-pass membrane protein</topology>
    </subcellularLocation>
</comment>
<gene>
    <name evidence="8" type="ORF">DIZ80_08735</name>
</gene>
<dbReference type="InterPro" id="IPR018490">
    <property type="entry name" value="cNMP-bd_dom_sf"/>
</dbReference>